<dbReference type="Proteomes" id="UP000638263">
    <property type="component" value="Unassembled WGS sequence"/>
</dbReference>
<dbReference type="RefSeq" id="WP_062997905.1">
    <property type="nucleotide sequence ID" value="NZ_BMMH01000005.1"/>
</dbReference>
<dbReference type="InterPro" id="IPR050509">
    <property type="entry name" value="CoA-transferase_III"/>
</dbReference>
<dbReference type="InterPro" id="IPR044855">
    <property type="entry name" value="CoA-Trfase_III_dom3_sf"/>
</dbReference>
<dbReference type="PANTHER" id="PTHR48228">
    <property type="entry name" value="SUCCINYL-COA--D-CITRAMALATE COA-TRANSFERASE"/>
    <property type="match status" value="1"/>
</dbReference>
<dbReference type="AlphaFoldDB" id="A0A917RJW0"/>
<keyword evidence="2" id="KW-1185">Reference proteome</keyword>
<protein>
    <submittedName>
        <fullName evidence="1">CoA transferase</fullName>
    </submittedName>
</protein>
<dbReference type="SUPFAM" id="SSF89796">
    <property type="entry name" value="CoA-transferase family III (CaiB/BaiF)"/>
    <property type="match status" value="1"/>
</dbReference>
<evidence type="ECO:0000313" key="1">
    <source>
        <dbReference type="EMBL" id="GGL11918.1"/>
    </source>
</evidence>
<reference evidence="1" key="2">
    <citation type="submission" date="2020-09" db="EMBL/GenBank/DDBJ databases">
        <authorList>
            <person name="Sun Q."/>
            <person name="Zhou Y."/>
        </authorList>
    </citation>
    <scope>NUCLEOTIDE SEQUENCE</scope>
    <source>
        <strain evidence="1">CGMCC 4.3508</strain>
    </source>
</reference>
<organism evidence="1 2">
    <name type="scientific">Nocardia jinanensis</name>
    <dbReference type="NCBI Taxonomy" id="382504"/>
    <lineage>
        <taxon>Bacteria</taxon>
        <taxon>Bacillati</taxon>
        <taxon>Actinomycetota</taxon>
        <taxon>Actinomycetes</taxon>
        <taxon>Mycobacteriales</taxon>
        <taxon>Nocardiaceae</taxon>
        <taxon>Nocardia</taxon>
    </lineage>
</organism>
<evidence type="ECO:0000313" key="2">
    <source>
        <dbReference type="Proteomes" id="UP000638263"/>
    </source>
</evidence>
<dbReference type="InterPro" id="IPR023606">
    <property type="entry name" value="CoA-Trfase_III_dom_1_sf"/>
</dbReference>
<dbReference type="Gene3D" id="3.40.50.10540">
    <property type="entry name" value="Crotonobetainyl-coa:carnitine coa-transferase, domain 1"/>
    <property type="match status" value="2"/>
</dbReference>
<gene>
    <name evidence="1" type="ORF">GCM10011588_27890</name>
</gene>
<dbReference type="Pfam" id="PF02515">
    <property type="entry name" value="CoA_transf_3"/>
    <property type="match status" value="2"/>
</dbReference>
<dbReference type="Gene3D" id="3.30.1540.10">
    <property type="entry name" value="formyl-coa transferase, domain 3"/>
    <property type="match status" value="2"/>
</dbReference>
<sequence>MNAENLRAATPNIRDVDILDGVKVVEVTTAVSAPLIGRVLAELGAEVVKVESRAKVDVNRARVPRPTDPDGFPSHEAFQLLHEASASKQSVTLNMKTDRGKELFLELLADADVFIENFVPGWLDRLGLPIDYLRARFPRLVILSASGYGQTGPMRTQRSYAPVMTALAGIEGLIGYADGQVMGCSALALADLNCTFNGVFLVMAALAGREATGAGTHLDLSQIEAAATLAGEAFVEEQLQGARPGPRGNQDPDGTRWSVRRTVEDDTWVAARVVEPEPDSTPRPTREELLKRLRAKGIESACVASPQQVIADPRFRGRGYTQDIEHPHPAVGELTITSVPWRVEGAVPRVRRAAPMIGAGNTEILGRYADAAELAELEDQGVLK</sequence>
<keyword evidence="1" id="KW-0808">Transferase</keyword>
<dbReference type="InterPro" id="IPR003673">
    <property type="entry name" value="CoA-Trfase_fam_III"/>
</dbReference>
<proteinExistence type="predicted"/>
<dbReference type="EMBL" id="BMMH01000005">
    <property type="protein sequence ID" value="GGL11918.1"/>
    <property type="molecule type" value="Genomic_DNA"/>
</dbReference>
<reference evidence="1" key="1">
    <citation type="journal article" date="2014" name="Int. J. Syst. Evol. Microbiol.">
        <title>Complete genome sequence of Corynebacterium casei LMG S-19264T (=DSM 44701T), isolated from a smear-ripened cheese.</title>
        <authorList>
            <consortium name="US DOE Joint Genome Institute (JGI-PGF)"/>
            <person name="Walter F."/>
            <person name="Albersmeier A."/>
            <person name="Kalinowski J."/>
            <person name="Ruckert C."/>
        </authorList>
    </citation>
    <scope>NUCLEOTIDE SEQUENCE</scope>
    <source>
        <strain evidence="1">CGMCC 4.3508</strain>
    </source>
</reference>
<dbReference type="PANTHER" id="PTHR48228:SF5">
    <property type="entry name" value="ALPHA-METHYLACYL-COA RACEMASE"/>
    <property type="match status" value="1"/>
</dbReference>
<comment type="caution">
    <text evidence="1">The sequence shown here is derived from an EMBL/GenBank/DDBJ whole genome shotgun (WGS) entry which is preliminary data.</text>
</comment>
<accession>A0A917RJW0</accession>
<name>A0A917RJW0_9NOCA</name>
<dbReference type="GO" id="GO:0016740">
    <property type="term" value="F:transferase activity"/>
    <property type="evidence" value="ECO:0007669"/>
    <property type="project" value="UniProtKB-KW"/>
</dbReference>